<keyword evidence="2" id="KW-0812">Transmembrane</keyword>
<dbReference type="PANTHER" id="PTHR15570:SF2">
    <property type="entry name" value="G0_G1 SWITCH PROTEIN 2"/>
    <property type="match status" value="1"/>
</dbReference>
<reference evidence="3" key="1">
    <citation type="journal article" date="2023" name="Science">
        <title>Genome structures resolve the early diversification of teleost fishes.</title>
        <authorList>
            <person name="Parey E."/>
            <person name="Louis A."/>
            <person name="Montfort J."/>
            <person name="Bouchez O."/>
            <person name="Roques C."/>
            <person name="Iampietro C."/>
            <person name="Lluch J."/>
            <person name="Castinel A."/>
            <person name="Donnadieu C."/>
            <person name="Desvignes T."/>
            <person name="Floi Bucao C."/>
            <person name="Jouanno E."/>
            <person name="Wen M."/>
            <person name="Mejri S."/>
            <person name="Dirks R."/>
            <person name="Jansen H."/>
            <person name="Henkel C."/>
            <person name="Chen W.J."/>
            <person name="Zahm M."/>
            <person name="Cabau C."/>
            <person name="Klopp C."/>
            <person name="Thompson A.W."/>
            <person name="Robinson-Rechavi M."/>
            <person name="Braasch I."/>
            <person name="Lecointre G."/>
            <person name="Bobe J."/>
            <person name="Postlethwait J.H."/>
            <person name="Berthelot C."/>
            <person name="Roest Crollius H."/>
            <person name="Guiguen Y."/>
        </authorList>
    </citation>
    <scope>NUCLEOTIDE SEQUENCE</scope>
    <source>
        <strain evidence="3">NC1722</strain>
    </source>
</reference>
<proteinExistence type="predicted"/>
<evidence type="ECO:0000256" key="1">
    <source>
        <dbReference type="SAM" id="MobiDB-lite"/>
    </source>
</evidence>
<keyword evidence="4" id="KW-1185">Reference proteome</keyword>
<protein>
    <submittedName>
        <fullName evidence="3">Uncharacterized protein</fullName>
    </submittedName>
</protein>
<feature type="region of interest" description="Disordered" evidence="1">
    <location>
        <begin position="141"/>
        <end position="180"/>
    </location>
</feature>
<evidence type="ECO:0000313" key="4">
    <source>
        <dbReference type="Proteomes" id="UP001221898"/>
    </source>
</evidence>
<organism evidence="3 4">
    <name type="scientific">Aldrovandia affinis</name>
    <dbReference type="NCBI Taxonomy" id="143900"/>
    <lineage>
        <taxon>Eukaryota</taxon>
        <taxon>Metazoa</taxon>
        <taxon>Chordata</taxon>
        <taxon>Craniata</taxon>
        <taxon>Vertebrata</taxon>
        <taxon>Euteleostomi</taxon>
        <taxon>Actinopterygii</taxon>
        <taxon>Neopterygii</taxon>
        <taxon>Teleostei</taxon>
        <taxon>Notacanthiformes</taxon>
        <taxon>Halosauridae</taxon>
        <taxon>Aldrovandia</taxon>
    </lineage>
</organism>
<feature type="compositionally biased region" description="Polar residues" evidence="1">
    <location>
        <begin position="161"/>
        <end position="180"/>
    </location>
</feature>
<dbReference type="Proteomes" id="UP001221898">
    <property type="component" value="Unassembled WGS sequence"/>
</dbReference>
<comment type="caution">
    <text evidence="3">The sequence shown here is derived from an EMBL/GenBank/DDBJ whole genome shotgun (WGS) entry which is preliminary data.</text>
</comment>
<dbReference type="AlphaFoldDB" id="A0AAD7T0E9"/>
<dbReference type="PANTHER" id="PTHR15570">
    <property type="entry name" value="G0/G1 SWITCH PROTEIN 2"/>
    <property type="match status" value="1"/>
</dbReference>
<dbReference type="EMBL" id="JAINUG010000020">
    <property type="protein sequence ID" value="KAJ8412104.1"/>
    <property type="molecule type" value="Genomic_DNA"/>
</dbReference>
<feature type="compositionally biased region" description="Basic and acidic residues" evidence="1">
    <location>
        <begin position="141"/>
        <end position="160"/>
    </location>
</feature>
<name>A0AAD7T0E9_9TELE</name>
<evidence type="ECO:0000256" key="2">
    <source>
        <dbReference type="SAM" id="Phobius"/>
    </source>
</evidence>
<gene>
    <name evidence="3" type="ORF">AAFF_G00143710</name>
</gene>
<sequence>MFIETSCTLTICCSTFSHTINQYSDDNCLTRRQQGTIRILELHQKIKTKNKTKNLISCNSYPNHQKSQMEHINKIIPFTKEMMSQKPNGHMVTVYLVGSAVAFLGVAFGLVERVCQPFSTEEPLDEELAWLEEREQCSLAEKQRERTMGATLEREVEIPTKKQQQAAAGQRNTANRLHAS</sequence>
<dbReference type="Pfam" id="PF15103">
    <property type="entry name" value="G0-G1_switch_2"/>
    <property type="match status" value="1"/>
</dbReference>
<feature type="transmembrane region" description="Helical" evidence="2">
    <location>
        <begin position="92"/>
        <end position="111"/>
    </location>
</feature>
<evidence type="ECO:0000313" key="3">
    <source>
        <dbReference type="EMBL" id="KAJ8412104.1"/>
    </source>
</evidence>
<keyword evidence="2" id="KW-0472">Membrane</keyword>
<keyword evidence="2" id="KW-1133">Transmembrane helix</keyword>
<accession>A0AAD7T0E9</accession>
<dbReference type="InterPro" id="IPR016821">
    <property type="entry name" value="G0S2"/>
</dbReference>